<dbReference type="Pfam" id="PF04972">
    <property type="entry name" value="BON"/>
    <property type="match status" value="1"/>
</dbReference>
<keyword evidence="2" id="KW-0732">Signal</keyword>
<dbReference type="InterPro" id="IPR004846">
    <property type="entry name" value="T2SS/T3SS_dom"/>
</dbReference>
<feature type="domain" description="Type II/III secretion system secretin-like" evidence="3">
    <location>
        <begin position="281"/>
        <end position="446"/>
    </location>
</feature>
<dbReference type="AlphaFoldDB" id="A0A0P6VMU9"/>
<dbReference type="PANTHER" id="PTHR30332:SF17">
    <property type="entry name" value="TYPE IV PILIATION SYSTEM PROTEIN DR_0774-RELATED"/>
    <property type="match status" value="1"/>
</dbReference>
<dbReference type="InterPro" id="IPR050810">
    <property type="entry name" value="Bact_Secretion_Sys_Channel"/>
</dbReference>
<sequence length="499" mass="51678">MVRTFLSAAFLAVAALAAGPGLTGGTVLAAETGGAWRGQNAAPRPLKLAVSKSTIIDFDEEIRDVLVSNPQIADAVVRTNRRLYLLGNKFGTTNVVVFGGNGRQIANYELQVQPDTATLEGLLRRLVPTGDIKVEAVAGTVVLSGSVRSPSDAMQALEVASRFVGAPVGGGTTGSTAAAGGGGSASSTGDSLQVVNALTIRGKDQVMLKVTIAEVQRSVVKQLGIDLAAVATGGSFTTAFATSNPFAVNGSSGAGLVPYSSGTPTFSNVNGNNRFSATVQALEQNGLMRTLAEPTLTAISGEEATFLVGGEFPIPVSQQNGSITVEFKKYGIALSFVPVVLAEGRISVKVNTEVSEPTSEGSFSIGSSTSSSLNIQALRVRRADSTLEVPSGGTIVMAGLIRDDVRQSLAGVPGAMSLPILGALFRSRDYQRSQSELAIFVQPIVVQPVAPGKLVRPDQNFQASSDAAASFLGRLNRTYRSDGRSTAGAYHGQYGFIYE</sequence>
<evidence type="ECO:0000259" key="5">
    <source>
        <dbReference type="Pfam" id="PF13629"/>
    </source>
</evidence>
<dbReference type="InterPro" id="IPR007055">
    <property type="entry name" value="BON_dom"/>
</dbReference>
<feature type="signal peptide" evidence="2">
    <location>
        <begin position="1"/>
        <end position="29"/>
    </location>
</feature>
<evidence type="ECO:0000313" key="6">
    <source>
        <dbReference type="EMBL" id="KPL54101.1"/>
    </source>
</evidence>
<dbReference type="EMBL" id="LJYW01000001">
    <property type="protein sequence ID" value="KPL54101.1"/>
    <property type="molecule type" value="Genomic_DNA"/>
</dbReference>
<dbReference type="STRING" id="665126.ABB55_19335"/>
<feature type="domain" description="Pilus formation protein N-terminal" evidence="5">
    <location>
        <begin position="43"/>
        <end position="112"/>
    </location>
</feature>
<feature type="domain" description="BON" evidence="4">
    <location>
        <begin position="125"/>
        <end position="164"/>
    </location>
</feature>
<dbReference type="PANTHER" id="PTHR30332">
    <property type="entry name" value="PROBABLE GENERAL SECRETION PATHWAY PROTEIN D"/>
    <property type="match status" value="1"/>
</dbReference>
<protein>
    <recommendedName>
        <fullName evidence="8">Pilus formation protein N-terminal domain-containing protein</fullName>
    </recommendedName>
</protein>
<gene>
    <name evidence="6" type="ORF">ABB55_19335</name>
</gene>
<evidence type="ECO:0000256" key="1">
    <source>
        <dbReference type="RuleBase" id="RU004003"/>
    </source>
</evidence>
<evidence type="ECO:0008006" key="8">
    <source>
        <dbReference type="Google" id="ProtNLM"/>
    </source>
</evidence>
<dbReference type="PRINTS" id="PR00811">
    <property type="entry name" value="BCTERIALGSPD"/>
</dbReference>
<dbReference type="Proteomes" id="UP000048984">
    <property type="component" value="Unassembled WGS sequence"/>
</dbReference>
<comment type="caution">
    <text evidence="6">The sequence shown here is derived from an EMBL/GenBank/DDBJ whole genome shotgun (WGS) entry which is preliminary data.</text>
</comment>
<dbReference type="InterPro" id="IPR032789">
    <property type="entry name" value="T2SS-T3SS_pil_N"/>
</dbReference>
<dbReference type="RefSeq" id="WP_054360267.1">
    <property type="nucleotide sequence ID" value="NZ_LJYW01000001.1"/>
</dbReference>
<feature type="chain" id="PRO_5006131640" description="Pilus formation protein N-terminal domain-containing protein" evidence="2">
    <location>
        <begin position="30"/>
        <end position="499"/>
    </location>
</feature>
<accession>A0A0P6VMU9</accession>
<dbReference type="Pfam" id="PF00263">
    <property type="entry name" value="Secretin"/>
    <property type="match status" value="1"/>
</dbReference>
<evidence type="ECO:0000256" key="2">
    <source>
        <dbReference type="SAM" id="SignalP"/>
    </source>
</evidence>
<keyword evidence="7" id="KW-1185">Reference proteome</keyword>
<reference evidence="6 7" key="1">
    <citation type="submission" date="2015-09" db="EMBL/GenBank/DDBJ databases">
        <authorList>
            <person name="Jackson K.R."/>
            <person name="Lunt B.L."/>
            <person name="Fisher J.N.B."/>
            <person name="Gardner A.V."/>
            <person name="Bailey M.E."/>
            <person name="Deus L.M."/>
            <person name="Earl A.S."/>
            <person name="Gibby P.D."/>
            <person name="Hartmann K.A."/>
            <person name="Liu J.E."/>
            <person name="Manci A.M."/>
            <person name="Nielsen D.A."/>
            <person name="Solomon M.B."/>
            <person name="Breakwell D.P."/>
            <person name="Burnett S.H."/>
            <person name="Grose J.H."/>
        </authorList>
    </citation>
    <scope>NUCLEOTIDE SEQUENCE [LARGE SCALE GENOMIC DNA]</scope>
    <source>
        <strain evidence="6 7">16</strain>
    </source>
</reference>
<reference evidence="6 7" key="2">
    <citation type="submission" date="2015-10" db="EMBL/GenBank/DDBJ databases">
        <title>Draft Genome Sequence of Prosthecomicrobium hirschii ATCC 27832.</title>
        <authorList>
            <person name="Daniel J."/>
            <person name="Givan S.A."/>
            <person name="Brun Y.V."/>
            <person name="Brown P.J."/>
        </authorList>
    </citation>
    <scope>NUCLEOTIDE SEQUENCE [LARGE SCALE GENOMIC DNA]</scope>
    <source>
        <strain evidence="6 7">16</strain>
    </source>
</reference>
<evidence type="ECO:0000259" key="3">
    <source>
        <dbReference type="Pfam" id="PF00263"/>
    </source>
</evidence>
<dbReference type="InterPro" id="IPR001775">
    <property type="entry name" value="GspD/PilQ"/>
</dbReference>
<evidence type="ECO:0000259" key="4">
    <source>
        <dbReference type="Pfam" id="PF04972"/>
    </source>
</evidence>
<dbReference type="GO" id="GO:0009306">
    <property type="term" value="P:protein secretion"/>
    <property type="evidence" value="ECO:0007669"/>
    <property type="project" value="InterPro"/>
</dbReference>
<proteinExistence type="inferred from homology"/>
<dbReference type="OrthoDB" id="9775455at2"/>
<evidence type="ECO:0000313" key="7">
    <source>
        <dbReference type="Proteomes" id="UP000048984"/>
    </source>
</evidence>
<name>A0A0P6VMU9_9HYPH</name>
<dbReference type="Pfam" id="PF13629">
    <property type="entry name" value="T2SS-T3SS_pil_N"/>
    <property type="match status" value="1"/>
</dbReference>
<dbReference type="GO" id="GO:0015627">
    <property type="term" value="C:type II protein secretion system complex"/>
    <property type="evidence" value="ECO:0007669"/>
    <property type="project" value="TreeGrafter"/>
</dbReference>
<comment type="similarity">
    <text evidence="1">Belongs to the bacterial secretin family.</text>
</comment>
<organism evidence="6 7">
    <name type="scientific">Prosthecodimorpha hirschii</name>
    <dbReference type="NCBI Taxonomy" id="665126"/>
    <lineage>
        <taxon>Bacteria</taxon>
        <taxon>Pseudomonadati</taxon>
        <taxon>Pseudomonadota</taxon>
        <taxon>Alphaproteobacteria</taxon>
        <taxon>Hyphomicrobiales</taxon>
        <taxon>Ancalomicrobiaceae</taxon>
        <taxon>Prosthecodimorpha</taxon>
    </lineage>
</organism>